<dbReference type="RefSeq" id="WP_204446513.1">
    <property type="nucleotide sequence ID" value="NZ_JACJKY010000010.1"/>
</dbReference>
<evidence type="ECO:0000313" key="1">
    <source>
        <dbReference type="EMBL" id="MBM6920999.1"/>
    </source>
</evidence>
<protein>
    <submittedName>
        <fullName evidence="1">Uncharacterized protein</fullName>
    </submittedName>
</protein>
<dbReference type="Proteomes" id="UP000774750">
    <property type="component" value="Unassembled WGS sequence"/>
</dbReference>
<gene>
    <name evidence="1" type="ORF">H6A12_07520</name>
</gene>
<name>A0A938X7L9_9FIRM</name>
<reference evidence="1" key="2">
    <citation type="journal article" date="2021" name="Sci. Rep.">
        <title>The distribution of antibiotic resistance genes in chicken gut microbiota commensals.</title>
        <authorList>
            <person name="Juricova H."/>
            <person name="Matiasovicova J."/>
            <person name="Kubasova T."/>
            <person name="Cejkova D."/>
            <person name="Rychlik I."/>
        </authorList>
    </citation>
    <scope>NUCLEOTIDE SEQUENCE</scope>
    <source>
        <strain evidence="1">An559</strain>
    </source>
</reference>
<accession>A0A938X7L9</accession>
<reference evidence="1" key="1">
    <citation type="submission" date="2020-08" db="EMBL/GenBank/DDBJ databases">
        <authorList>
            <person name="Cejkova D."/>
            <person name="Kubasova T."/>
            <person name="Jahodarova E."/>
            <person name="Rychlik I."/>
        </authorList>
    </citation>
    <scope>NUCLEOTIDE SEQUENCE</scope>
    <source>
        <strain evidence="1">An559</strain>
    </source>
</reference>
<comment type="caution">
    <text evidence="1">The sequence shown here is derived from an EMBL/GenBank/DDBJ whole genome shotgun (WGS) entry which is preliminary data.</text>
</comment>
<evidence type="ECO:0000313" key="2">
    <source>
        <dbReference type="Proteomes" id="UP000774750"/>
    </source>
</evidence>
<keyword evidence="2" id="KW-1185">Reference proteome</keyword>
<dbReference type="EMBL" id="JACJKY010000010">
    <property type="protein sequence ID" value="MBM6920999.1"/>
    <property type="molecule type" value="Genomic_DNA"/>
</dbReference>
<dbReference type="AlphaFoldDB" id="A0A938X7L9"/>
<sequence length="134" mass="14843">MKKIPMTLTALLTAVICLCGCQQKQGKELVSDWTQTMQKAVEQEALVQTICETLEKEAESTEPVNVSVDENILIFSVKTTRTDEEAYNDIFDVCGKDIQTLLSNIRQKGVDYPCAQIQCTDKNGSATKSFALES</sequence>
<organism evidence="1 2">
    <name type="scientific">Merdimmobilis hominis</name>
    <dbReference type="NCBI Taxonomy" id="2897707"/>
    <lineage>
        <taxon>Bacteria</taxon>
        <taxon>Bacillati</taxon>
        <taxon>Bacillota</taxon>
        <taxon>Clostridia</taxon>
        <taxon>Eubacteriales</taxon>
        <taxon>Oscillospiraceae</taxon>
        <taxon>Merdimmobilis</taxon>
    </lineage>
</organism>
<proteinExistence type="predicted"/>